<dbReference type="PANTHER" id="PTHR33217:SF9">
    <property type="entry name" value="MUTATOR FAMILY TRANSPOSASE"/>
    <property type="match status" value="1"/>
</dbReference>
<gene>
    <name evidence="4" type="ORF">MNBD_CHLOROFLEXI01-4180</name>
</gene>
<dbReference type="EMBL" id="UOEU01000616">
    <property type="protein sequence ID" value="VAW36194.1"/>
    <property type="molecule type" value="Genomic_DNA"/>
</dbReference>
<keyword evidence="2" id="KW-0238">DNA-binding</keyword>
<keyword evidence="1" id="KW-0815">Transposition</keyword>
<dbReference type="NCBIfam" id="NF033543">
    <property type="entry name" value="transpos_IS256"/>
    <property type="match status" value="1"/>
</dbReference>
<dbReference type="GO" id="GO:0006313">
    <property type="term" value="P:DNA transposition"/>
    <property type="evidence" value="ECO:0007669"/>
    <property type="project" value="InterPro"/>
</dbReference>
<evidence type="ECO:0000256" key="1">
    <source>
        <dbReference type="ARBA" id="ARBA00022578"/>
    </source>
</evidence>
<reference evidence="4" key="1">
    <citation type="submission" date="2018-06" db="EMBL/GenBank/DDBJ databases">
        <authorList>
            <person name="Zhirakovskaya E."/>
        </authorList>
    </citation>
    <scope>NUCLEOTIDE SEQUENCE</scope>
</reference>
<dbReference type="GO" id="GO:0004803">
    <property type="term" value="F:transposase activity"/>
    <property type="evidence" value="ECO:0007669"/>
    <property type="project" value="InterPro"/>
</dbReference>
<dbReference type="PANTHER" id="PTHR33217">
    <property type="entry name" value="TRANSPOSASE FOR INSERTION SEQUENCE ELEMENT IS1081"/>
    <property type="match status" value="1"/>
</dbReference>
<evidence type="ECO:0000256" key="2">
    <source>
        <dbReference type="ARBA" id="ARBA00023125"/>
    </source>
</evidence>
<dbReference type="PROSITE" id="PS01007">
    <property type="entry name" value="TRANSPOSASE_MUTATOR"/>
    <property type="match status" value="1"/>
</dbReference>
<evidence type="ECO:0000256" key="3">
    <source>
        <dbReference type="ARBA" id="ARBA00023172"/>
    </source>
</evidence>
<dbReference type="Pfam" id="PF00872">
    <property type="entry name" value="Transposase_mut"/>
    <property type="match status" value="1"/>
</dbReference>
<proteinExistence type="predicted"/>
<dbReference type="AlphaFoldDB" id="A0A3B0VXT8"/>
<organism evidence="4">
    <name type="scientific">hydrothermal vent metagenome</name>
    <dbReference type="NCBI Taxonomy" id="652676"/>
    <lineage>
        <taxon>unclassified sequences</taxon>
        <taxon>metagenomes</taxon>
        <taxon>ecological metagenomes</taxon>
    </lineage>
</organism>
<evidence type="ECO:0000313" key="4">
    <source>
        <dbReference type="EMBL" id="VAW36194.1"/>
    </source>
</evidence>
<sequence>MEHLITSTTEIESLQTETMFSLDQLVQCGARRMLEAALAAEVEAYIQCHQKERDEAGHALVVRNGKSQERAIHSGAGVLNIQAPRVNDKREGQKFSSTILPPYMRRTPRLEEAVPILYLRGLSTGDFSEALAALLGEAVTGFSATTVTRLLSVWQEEQRLWQKRPLAHKQYVYIWADGVHFNVRLEEDRLACLVIIGVRPDGVKEVIAIDDGYRESSESWLTLLRDLKRRGLSAPKLAMADGALGFWAALRQVFPETEEQRCWVHKIANVLDKMPKRLQPKAKAQLHEIMRSPDKKAALEEMERFQHTFADKYPKAVQTLTKDKEQLFTFFNYPAAHWIHLRTTNAIESAFSTVKARTRSTKGAGSRKAGLAMAFKLLMMSEKRWRKVNSPHLVAVVQAGVRFPDGQTCILPDMPKSSDSFIIKPVEVAV</sequence>
<dbReference type="InterPro" id="IPR001207">
    <property type="entry name" value="Transposase_mutator"/>
</dbReference>
<dbReference type="GO" id="GO:0003677">
    <property type="term" value="F:DNA binding"/>
    <property type="evidence" value="ECO:0007669"/>
    <property type="project" value="UniProtKB-KW"/>
</dbReference>
<keyword evidence="3" id="KW-0233">DNA recombination</keyword>
<name>A0A3B0VXT8_9ZZZZ</name>
<protein>
    <submittedName>
        <fullName evidence="4">Transposase, wcw_0483 family</fullName>
    </submittedName>
</protein>
<accession>A0A3B0VXT8</accession>